<feature type="region of interest" description="Disordered" evidence="1">
    <location>
        <begin position="15"/>
        <end position="39"/>
    </location>
</feature>
<evidence type="ECO:0000313" key="2">
    <source>
        <dbReference type="EMBL" id="KAG7096225.1"/>
    </source>
</evidence>
<dbReference type="AlphaFoldDB" id="A0A9P8ABS1"/>
<dbReference type="OrthoDB" id="3262412at2759"/>
<sequence length="164" mass="18896">MIQINGEAVQEYQKKLSTSSGGTDGNIPSSLGETVFTGEDDKDENNILDDIAQLDMEMDQEDGPDWMFDAGETSSKDLNYTFCPAPHQKQALHLFTQHFRAHPFFSLRDGSTRSALEIQCKSVFQMYQFCKKQGLCEVWAYMWNCWYCQTMWPLWAWSSSPYLT</sequence>
<comment type="caution">
    <text evidence="2">The sequence shown here is derived from an EMBL/GenBank/DDBJ whole genome shotgun (WGS) entry which is preliminary data.</text>
</comment>
<dbReference type="RefSeq" id="XP_043012695.1">
    <property type="nucleotide sequence ID" value="XM_043148103.1"/>
</dbReference>
<dbReference type="GeneID" id="66072754"/>
<keyword evidence="3" id="KW-1185">Reference proteome</keyword>
<evidence type="ECO:0000313" key="3">
    <source>
        <dbReference type="Proteomes" id="UP001049176"/>
    </source>
</evidence>
<name>A0A9P8ABS1_9AGAR</name>
<dbReference type="EMBL" id="CM032182">
    <property type="protein sequence ID" value="KAG7096225.1"/>
    <property type="molecule type" value="Genomic_DNA"/>
</dbReference>
<dbReference type="KEGG" id="more:E1B28_003678"/>
<protein>
    <submittedName>
        <fullName evidence="2">Uncharacterized protein</fullName>
    </submittedName>
</protein>
<dbReference type="Proteomes" id="UP001049176">
    <property type="component" value="Chromosome 2"/>
</dbReference>
<feature type="compositionally biased region" description="Polar residues" evidence="1">
    <location>
        <begin position="15"/>
        <end position="32"/>
    </location>
</feature>
<organism evidence="2 3">
    <name type="scientific">Marasmius oreades</name>
    <name type="common">fairy-ring Marasmius</name>
    <dbReference type="NCBI Taxonomy" id="181124"/>
    <lineage>
        <taxon>Eukaryota</taxon>
        <taxon>Fungi</taxon>
        <taxon>Dikarya</taxon>
        <taxon>Basidiomycota</taxon>
        <taxon>Agaricomycotina</taxon>
        <taxon>Agaricomycetes</taxon>
        <taxon>Agaricomycetidae</taxon>
        <taxon>Agaricales</taxon>
        <taxon>Marasmiineae</taxon>
        <taxon>Marasmiaceae</taxon>
        <taxon>Marasmius</taxon>
    </lineage>
</organism>
<evidence type="ECO:0000256" key="1">
    <source>
        <dbReference type="SAM" id="MobiDB-lite"/>
    </source>
</evidence>
<gene>
    <name evidence="2" type="ORF">E1B28_003678</name>
</gene>
<proteinExistence type="predicted"/>
<reference evidence="2" key="1">
    <citation type="journal article" date="2021" name="Genome Biol. Evol.">
        <title>The assembled and annotated genome of the fairy-ring fungus Marasmius oreades.</title>
        <authorList>
            <person name="Hiltunen M."/>
            <person name="Ament-Velasquez S.L."/>
            <person name="Johannesson H."/>
        </authorList>
    </citation>
    <scope>NUCLEOTIDE SEQUENCE</scope>
    <source>
        <strain evidence="2">03SP1</strain>
    </source>
</reference>
<accession>A0A9P8ABS1</accession>